<dbReference type="Pfam" id="PF00258">
    <property type="entry name" value="Flavodoxin_1"/>
    <property type="match status" value="1"/>
</dbReference>
<dbReference type="EC" id="1.14.14.1" evidence="15"/>
<keyword evidence="3 15" id="KW-0813">Transport</keyword>
<dbReference type="Gene3D" id="2.40.30.10">
    <property type="entry name" value="Translation factors"/>
    <property type="match status" value="1"/>
</dbReference>
<evidence type="ECO:0000256" key="16">
    <source>
        <dbReference type="PIRSR" id="PIRSR000209-1"/>
    </source>
</evidence>
<comment type="similarity">
    <text evidence="2 15">In the N-terminal section; belongs to the cytochrome P450 family.</text>
</comment>
<dbReference type="EC" id="1.6.2.4" evidence="15"/>
<dbReference type="EMBL" id="KV748546">
    <property type="protein sequence ID" value="OCL14690.1"/>
    <property type="molecule type" value="Genomic_DNA"/>
</dbReference>
<feature type="domain" description="Flavodoxin-like" evidence="18">
    <location>
        <begin position="488"/>
        <end position="628"/>
    </location>
</feature>
<sequence>MTCPYDPKANPTPALSQPQSTKEEEIPHPPGHYFIGNLADIDSTSNVQSYWQLADIYGDIYRLDLPGRTAVVCSSYELVNELCDPDRFEKAVMGPLKETRALLKDGLFTAYPGEHNWYIAHRTLMPAFGPIAIRKMFSEMIDISSQMILQWDRLGPDHEIFYSEDIHPFANQMAEVLIESGKRASRLSIENHLRIWSAAHTQENIAAMHKLCDELVAERRANPNPEANDLLNAMLNSSDPVTGEKMTDENIRFNMVTFLVAGHETTSGTLSFLFYHFLNNPATLIAAQKEVDEIVGDGALELQHLPKLKYIKASLYEALRYMGPIGVIVKRAKQDTLLAGKYKVDTKMQLICNLKPFHHDPKVWGDDAGVFRPERMLNGGYERLPPNAFKPFGDGERACIGRAFTEQEMIMAVALILQRFQVEMADPSYAFHIKSTLTIKPGDFKIRVRRRPGKSSMVGIPGAISSTQSTTQSTSNKGNSQASGGNRLTILYGSQSGTCKAFAEDLQTSASNYGFSAKIETLDNATERVPKDHPVVIITPSYEGKPADNAKKFVSWLEANSDSKILENVSYAVFGVGNSDWVSTFHRVPKLIDQLFEKMGASHFTASGFVDVKNDVVGPWEDWTTQMWQDLREKSGTTREIQASELQITIGKPEVPVSTAGEELDYATVKKNIDLGGGDIGPVKKHMEVELPEGVFYRTGDYLVVLPSNNAETIKRVVKRFGITPNDVIKISGTNKTFLSPGSSMSVFDLLATRVELGTPASQRQIEALVKATPDDQRSELSRIASEAVYQSEILPKRYSILDILEDHPACKLSFAAYLDMLKPLSPRQYSISSSPLADTQIDVTKPQAHHTSIASITYDVHDAPAWSGNGRTFKGVASTYLSACEPGGRIHCFVRPTNAAFHLPTNHEIPIIMIAAGTGIAPMRGFIQERAIIASGGQQKLGPALLYFGCRHHEKDFIYSEELKQWEKDGVVSVRPAFSKVGPSGSLQYVPERIWDEREEVAKLFLDGAKIFVCGSASKLAKSTSETCKKIWLEKNPGKSEQDADEWLDQQKEDRYVSDVFE</sequence>
<evidence type="ECO:0000256" key="11">
    <source>
        <dbReference type="ARBA" id="ARBA00023002"/>
    </source>
</evidence>
<dbReference type="OrthoDB" id="1470350at2759"/>
<dbReference type="Pfam" id="PF00667">
    <property type="entry name" value="FAD_binding_1"/>
    <property type="match status" value="1"/>
</dbReference>
<dbReference type="PRINTS" id="PR00371">
    <property type="entry name" value="FPNCR"/>
</dbReference>
<keyword evidence="7 15" id="KW-0479">Metal-binding</keyword>
<comment type="cofactor">
    <cofactor evidence="1 15 16">
        <name>heme</name>
        <dbReference type="ChEBI" id="CHEBI:30413"/>
    </cofactor>
</comment>
<dbReference type="PANTHER" id="PTHR19384">
    <property type="entry name" value="NITRIC OXIDE SYNTHASE-RELATED"/>
    <property type="match status" value="1"/>
</dbReference>
<dbReference type="InterPro" id="IPR003097">
    <property type="entry name" value="CysJ-like_FAD-binding"/>
</dbReference>
<feature type="domain" description="FAD-binding FR-type" evidence="19">
    <location>
        <begin position="662"/>
        <end position="905"/>
    </location>
</feature>
<keyword evidence="12 15" id="KW-0408">Iron</keyword>
<evidence type="ECO:0000256" key="13">
    <source>
        <dbReference type="ARBA" id="ARBA00023033"/>
    </source>
</evidence>
<dbReference type="Pfam" id="PF00067">
    <property type="entry name" value="p450"/>
    <property type="match status" value="2"/>
</dbReference>
<dbReference type="GO" id="GO:0003958">
    <property type="term" value="F:NADPH-hemoprotein reductase activity"/>
    <property type="evidence" value="ECO:0007669"/>
    <property type="project" value="UniProtKB-UniRule"/>
</dbReference>
<organism evidence="20 21">
    <name type="scientific">Glonium stellatum</name>
    <dbReference type="NCBI Taxonomy" id="574774"/>
    <lineage>
        <taxon>Eukaryota</taxon>
        <taxon>Fungi</taxon>
        <taxon>Dikarya</taxon>
        <taxon>Ascomycota</taxon>
        <taxon>Pezizomycotina</taxon>
        <taxon>Dothideomycetes</taxon>
        <taxon>Pleosporomycetidae</taxon>
        <taxon>Gloniales</taxon>
        <taxon>Gloniaceae</taxon>
        <taxon>Glonium</taxon>
    </lineage>
</organism>
<feature type="binding site" description="axial binding residue" evidence="16">
    <location>
        <position position="399"/>
    </location>
    <ligand>
        <name>heme</name>
        <dbReference type="ChEBI" id="CHEBI:30413"/>
    </ligand>
    <ligandPart>
        <name>Fe</name>
        <dbReference type="ChEBI" id="CHEBI:18248"/>
    </ligandPart>
</feature>
<dbReference type="GO" id="GO:0010181">
    <property type="term" value="F:FMN binding"/>
    <property type="evidence" value="ECO:0007669"/>
    <property type="project" value="UniProtKB-UniRule"/>
</dbReference>
<gene>
    <name evidence="20" type="ORF">AOQ84DRAFT_394296</name>
</gene>
<dbReference type="GO" id="GO:0070330">
    <property type="term" value="F:aromatase activity"/>
    <property type="evidence" value="ECO:0007669"/>
    <property type="project" value="UniProtKB-UniRule"/>
</dbReference>
<dbReference type="PROSITE" id="PS00086">
    <property type="entry name" value="CYTOCHROME_P450"/>
    <property type="match status" value="1"/>
</dbReference>
<feature type="region of interest" description="Disordered" evidence="17">
    <location>
        <begin position="454"/>
        <end position="484"/>
    </location>
</feature>
<dbReference type="InterPro" id="IPR023173">
    <property type="entry name" value="NADPH_Cyt_P450_Rdtase_alpha"/>
</dbReference>
<dbReference type="GO" id="GO:0005829">
    <property type="term" value="C:cytosol"/>
    <property type="evidence" value="ECO:0007669"/>
    <property type="project" value="TreeGrafter"/>
</dbReference>
<evidence type="ECO:0000259" key="18">
    <source>
        <dbReference type="PROSITE" id="PS50902"/>
    </source>
</evidence>
<evidence type="ECO:0000313" key="21">
    <source>
        <dbReference type="Proteomes" id="UP000250140"/>
    </source>
</evidence>
<dbReference type="GO" id="GO:0005506">
    <property type="term" value="F:iron ion binding"/>
    <property type="evidence" value="ECO:0007669"/>
    <property type="project" value="UniProtKB-UniRule"/>
</dbReference>
<evidence type="ECO:0000256" key="9">
    <source>
        <dbReference type="ARBA" id="ARBA00022857"/>
    </source>
</evidence>
<keyword evidence="13 15" id="KW-0503">Monooxygenase</keyword>
<dbReference type="PIRSF" id="PIRSF000209">
    <property type="entry name" value="Bifunctional_P450_P450R"/>
    <property type="match status" value="1"/>
</dbReference>
<dbReference type="Gene3D" id="1.10.630.10">
    <property type="entry name" value="Cytochrome P450"/>
    <property type="match status" value="1"/>
</dbReference>
<dbReference type="InterPro" id="IPR029039">
    <property type="entry name" value="Flavoprotein-like_sf"/>
</dbReference>
<name>A0A8E2JYW0_9PEZI</name>
<keyword evidence="8 15" id="KW-0274">FAD</keyword>
<dbReference type="InterPro" id="IPR039261">
    <property type="entry name" value="FNR_nucleotide-bd"/>
</dbReference>
<dbReference type="PRINTS" id="PR00369">
    <property type="entry name" value="FLAVODOXIN"/>
</dbReference>
<evidence type="ECO:0000256" key="4">
    <source>
        <dbReference type="ARBA" id="ARBA00022617"/>
    </source>
</evidence>
<dbReference type="CDD" id="cd06206">
    <property type="entry name" value="bifunctional_CYPOR"/>
    <property type="match status" value="1"/>
</dbReference>
<dbReference type="PROSITE" id="PS50902">
    <property type="entry name" value="FLAVODOXIN_LIKE"/>
    <property type="match status" value="1"/>
</dbReference>
<dbReference type="InterPro" id="IPR017927">
    <property type="entry name" value="FAD-bd_FR_type"/>
</dbReference>
<keyword evidence="4 15" id="KW-0349">Heme</keyword>
<dbReference type="InterPro" id="IPR023206">
    <property type="entry name" value="Bifunctional_P450_P450_red"/>
</dbReference>
<dbReference type="GO" id="GO:0050660">
    <property type="term" value="F:flavin adenine dinucleotide binding"/>
    <property type="evidence" value="ECO:0007669"/>
    <property type="project" value="TreeGrafter"/>
</dbReference>
<evidence type="ECO:0000256" key="2">
    <source>
        <dbReference type="ARBA" id="ARBA00010018"/>
    </source>
</evidence>
<evidence type="ECO:0000256" key="15">
    <source>
        <dbReference type="PIRNR" id="PIRNR000209"/>
    </source>
</evidence>
<evidence type="ECO:0000256" key="6">
    <source>
        <dbReference type="ARBA" id="ARBA00022643"/>
    </source>
</evidence>
<keyword evidence="10 15" id="KW-0249">Electron transport</keyword>
<dbReference type="Gene3D" id="1.20.990.10">
    <property type="entry name" value="NADPH-cytochrome p450 Reductase, Chain A, domain 3"/>
    <property type="match status" value="1"/>
</dbReference>
<evidence type="ECO:0000256" key="14">
    <source>
        <dbReference type="ARBA" id="ARBA00049342"/>
    </source>
</evidence>
<dbReference type="PANTHER" id="PTHR19384:SF127">
    <property type="entry name" value="BIFUNCTIONAL CYTOCHROME P450_NADPH--P450 REDUCTASE"/>
    <property type="match status" value="1"/>
</dbReference>
<feature type="compositionally biased region" description="Low complexity" evidence="17">
    <location>
        <begin position="465"/>
        <end position="475"/>
    </location>
</feature>
<dbReference type="InterPro" id="IPR017972">
    <property type="entry name" value="Cyt_P450_CS"/>
</dbReference>
<dbReference type="InterPro" id="IPR036396">
    <property type="entry name" value="Cyt_P450_sf"/>
</dbReference>
<dbReference type="Gene3D" id="3.40.50.80">
    <property type="entry name" value="Nucleotide-binding domain of ferredoxin-NADP reductase (FNR) module"/>
    <property type="match status" value="1"/>
</dbReference>
<evidence type="ECO:0000256" key="3">
    <source>
        <dbReference type="ARBA" id="ARBA00022448"/>
    </source>
</evidence>
<feature type="region of interest" description="Disordered" evidence="17">
    <location>
        <begin position="1"/>
        <end position="28"/>
    </location>
</feature>
<evidence type="ECO:0000256" key="17">
    <source>
        <dbReference type="SAM" id="MobiDB-lite"/>
    </source>
</evidence>
<reference evidence="20 21" key="1">
    <citation type="journal article" date="2016" name="Nat. Commun.">
        <title>Ectomycorrhizal ecology is imprinted in the genome of the dominant symbiotic fungus Cenococcum geophilum.</title>
        <authorList>
            <consortium name="DOE Joint Genome Institute"/>
            <person name="Peter M."/>
            <person name="Kohler A."/>
            <person name="Ohm R.A."/>
            <person name="Kuo A."/>
            <person name="Krutzmann J."/>
            <person name="Morin E."/>
            <person name="Arend M."/>
            <person name="Barry K.W."/>
            <person name="Binder M."/>
            <person name="Choi C."/>
            <person name="Clum A."/>
            <person name="Copeland A."/>
            <person name="Grisel N."/>
            <person name="Haridas S."/>
            <person name="Kipfer T."/>
            <person name="LaButti K."/>
            <person name="Lindquist E."/>
            <person name="Lipzen A."/>
            <person name="Maire R."/>
            <person name="Meier B."/>
            <person name="Mihaltcheva S."/>
            <person name="Molinier V."/>
            <person name="Murat C."/>
            <person name="Poggeler S."/>
            <person name="Quandt C.A."/>
            <person name="Sperisen C."/>
            <person name="Tritt A."/>
            <person name="Tisserant E."/>
            <person name="Crous P.W."/>
            <person name="Henrissat B."/>
            <person name="Nehls U."/>
            <person name="Egli S."/>
            <person name="Spatafora J.W."/>
            <person name="Grigoriev I.V."/>
            <person name="Martin F.M."/>
        </authorList>
    </citation>
    <scope>NUCLEOTIDE SEQUENCE [LARGE SCALE GENOMIC DNA]</scope>
    <source>
        <strain evidence="20 21">CBS 207.34</strain>
    </source>
</reference>
<evidence type="ECO:0000313" key="20">
    <source>
        <dbReference type="EMBL" id="OCL14690.1"/>
    </source>
</evidence>
<keyword evidence="6 15" id="KW-0288">FMN</keyword>
<dbReference type="InterPro" id="IPR017938">
    <property type="entry name" value="Riboflavin_synthase-like_b-brl"/>
</dbReference>
<dbReference type="CDD" id="cd11068">
    <property type="entry name" value="CYP120A1"/>
    <property type="match status" value="1"/>
</dbReference>
<evidence type="ECO:0000256" key="5">
    <source>
        <dbReference type="ARBA" id="ARBA00022630"/>
    </source>
</evidence>
<keyword evidence="11 15" id="KW-0560">Oxidoreductase</keyword>
<dbReference type="AlphaFoldDB" id="A0A8E2JYW0"/>
<evidence type="ECO:0000256" key="12">
    <source>
        <dbReference type="ARBA" id="ARBA00023004"/>
    </source>
</evidence>
<dbReference type="InterPro" id="IPR001094">
    <property type="entry name" value="Flavdoxin-like"/>
</dbReference>
<keyword evidence="21" id="KW-1185">Reference proteome</keyword>
<dbReference type="InterPro" id="IPR001128">
    <property type="entry name" value="Cyt_P450"/>
</dbReference>
<keyword evidence="5 15" id="KW-0285">Flavoprotein</keyword>
<comment type="catalytic activity">
    <reaction evidence="15">
        <text>an organic molecule + reduced [NADPH--hemoprotein reductase] + O2 = an alcohol + oxidized [NADPH--hemoprotein reductase] + H2O + H(+)</text>
        <dbReference type="Rhea" id="RHEA:17149"/>
        <dbReference type="Rhea" id="RHEA-COMP:11964"/>
        <dbReference type="Rhea" id="RHEA-COMP:11965"/>
        <dbReference type="ChEBI" id="CHEBI:15377"/>
        <dbReference type="ChEBI" id="CHEBI:15378"/>
        <dbReference type="ChEBI" id="CHEBI:15379"/>
        <dbReference type="ChEBI" id="CHEBI:30879"/>
        <dbReference type="ChEBI" id="CHEBI:57618"/>
        <dbReference type="ChEBI" id="CHEBI:58210"/>
        <dbReference type="ChEBI" id="CHEBI:142491"/>
        <dbReference type="EC" id="1.14.14.1"/>
    </reaction>
</comment>
<evidence type="ECO:0000256" key="10">
    <source>
        <dbReference type="ARBA" id="ARBA00022982"/>
    </source>
</evidence>
<accession>A0A8E2JYW0</accession>
<dbReference type="SUPFAM" id="SSF52218">
    <property type="entry name" value="Flavoproteins"/>
    <property type="match status" value="1"/>
</dbReference>
<dbReference type="Pfam" id="PF00175">
    <property type="entry name" value="NAD_binding_1"/>
    <property type="match status" value="1"/>
</dbReference>
<dbReference type="GO" id="GO:0020037">
    <property type="term" value="F:heme binding"/>
    <property type="evidence" value="ECO:0007669"/>
    <property type="project" value="UniProtKB-UniRule"/>
</dbReference>
<evidence type="ECO:0000256" key="8">
    <source>
        <dbReference type="ARBA" id="ARBA00022827"/>
    </source>
</evidence>
<comment type="cofactor">
    <cofactor evidence="15">
        <name>FAD</name>
        <dbReference type="ChEBI" id="CHEBI:57692"/>
    </cofactor>
    <cofactor evidence="15">
        <name>FMN</name>
        <dbReference type="ChEBI" id="CHEBI:58210"/>
    </cofactor>
</comment>
<evidence type="ECO:0000256" key="7">
    <source>
        <dbReference type="ARBA" id="ARBA00022723"/>
    </source>
</evidence>
<evidence type="ECO:0000259" key="19">
    <source>
        <dbReference type="PROSITE" id="PS51384"/>
    </source>
</evidence>
<dbReference type="InterPro" id="IPR008254">
    <property type="entry name" value="Flavodoxin/NO_synth"/>
</dbReference>
<dbReference type="InterPro" id="IPR001709">
    <property type="entry name" value="Flavoprot_Pyr_Nucl_cyt_Rdtase"/>
</dbReference>
<comment type="catalytic activity">
    <reaction evidence="14 15">
        <text>2 oxidized [cytochrome P450] + NADPH = 2 reduced [cytochrome P450] + NADP(+) + H(+)</text>
        <dbReference type="Rhea" id="RHEA:24040"/>
        <dbReference type="Rhea" id="RHEA-COMP:14627"/>
        <dbReference type="Rhea" id="RHEA-COMP:14628"/>
        <dbReference type="ChEBI" id="CHEBI:15378"/>
        <dbReference type="ChEBI" id="CHEBI:55376"/>
        <dbReference type="ChEBI" id="CHEBI:57783"/>
        <dbReference type="ChEBI" id="CHEBI:58349"/>
        <dbReference type="ChEBI" id="CHEBI:60344"/>
        <dbReference type="EC" id="1.6.2.4"/>
    </reaction>
</comment>
<protein>
    <recommendedName>
        <fullName evidence="15">Bifunctional cytochrome P450/NADPH--P450 reductase</fullName>
    </recommendedName>
    <domain>
        <recommendedName>
            <fullName evidence="15">Cytochrome P450</fullName>
            <ecNumber evidence="15">1.14.14.1</ecNumber>
        </recommendedName>
    </domain>
    <domain>
        <recommendedName>
            <fullName evidence="15">NADPH--cytochrome P450 reductase</fullName>
            <ecNumber evidence="15">1.6.2.4</ecNumber>
        </recommendedName>
    </domain>
</protein>
<dbReference type="Gene3D" id="3.40.50.360">
    <property type="match status" value="1"/>
</dbReference>
<dbReference type="InterPro" id="IPR001433">
    <property type="entry name" value="OxRdtase_FAD/NAD-bd"/>
</dbReference>
<dbReference type="SUPFAM" id="SSF63380">
    <property type="entry name" value="Riboflavin synthase domain-like"/>
    <property type="match status" value="1"/>
</dbReference>
<keyword evidence="9 15" id="KW-0521">NADP</keyword>
<dbReference type="SUPFAM" id="SSF52343">
    <property type="entry name" value="Ferredoxin reductase-like, C-terminal NADP-linked domain"/>
    <property type="match status" value="1"/>
</dbReference>
<proteinExistence type="inferred from homology"/>
<dbReference type="Proteomes" id="UP000250140">
    <property type="component" value="Unassembled WGS sequence"/>
</dbReference>
<dbReference type="PROSITE" id="PS51384">
    <property type="entry name" value="FAD_FR"/>
    <property type="match status" value="1"/>
</dbReference>
<evidence type="ECO:0000256" key="1">
    <source>
        <dbReference type="ARBA" id="ARBA00001971"/>
    </source>
</evidence>
<dbReference type="SUPFAM" id="SSF48264">
    <property type="entry name" value="Cytochrome P450"/>
    <property type="match status" value="1"/>
</dbReference>